<dbReference type="PROSITE" id="PS50011">
    <property type="entry name" value="PROTEIN_KINASE_DOM"/>
    <property type="match status" value="1"/>
</dbReference>
<feature type="domain" description="Protein kinase" evidence="1">
    <location>
        <begin position="188"/>
        <end position="468"/>
    </location>
</feature>
<keyword evidence="3" id="KW-1185">Reference proteome</keyword>
<proteinExistence type="predicted"/>
<accession>A0AAN8F1G9</accession>
<dbReference type="InterPro" id="IPR000719">
    <property type="entry name" value="Prot_kinase_dom"/>
</dbReference>
<comment type="caution">
    <text evidence="2">The sequence shown here is derived from an EMBL/GenBank/DDBJ whole genome shotgun (WGS) entry which is preliminary data.</text>
</comment>
<dbReference type="SUPFAM" id="SSF56112">
    <property type="entry name" value="Protein kinase-like (PK-like)"/>
    <property type="match status" value="1"/>
</dbReference>
<evidence type="ECO:0000313" key="3">
    <source>
        <dbReference type="Proteomes" id="UP001316803"/>
    </source>
</evidence>
<protein>
    <recommendedName>
        <fullName evidence="1">Protein kinase domain-containing protein</fullName>
    </recommendedName>
</protein>
<dbReference type="InterPro" id="IPR011009">
    <property type="entry name" value="Kinase-like_dom_sf"/>
</dbReference>
<organism evidence="2 3">
    <name type="scientific">Knufia fluminis</name>
    <dbReference type="NCBI Taxonomy" id="191047"/>
    <lineage>
        <taxon>Eukaryota</taxon>
        <taxon>Fungi</taxon>
        <taxon>Dikarya</taxon>
        <taxon>Ascomycota</taxon>
        <taxon>Pezizomycotina</taxon>
        <taxon>Eurotiomycetes</taxon>
        <taxon>Chaetothyriomycetidae</taxon>
        <taxon>Chaetothyriales</taxon>
        <taxon>Trichomeriaceae</taxon>
        <taxon>Knufia</taxon>
    </lineage>
</organism>
<dbReference type="GO" id="GO:0005524">
    <property type="term" value="F:ATP binding"/>
    <property type="evidence" value="ECO:0007669"/>
    <property type="project" value="InterPro"/>
</dbReference>
<gene>
    <name evidence="2" type="ORF">OHC33_000103</name>
</gene>
<dbReference type="Proteomes" id="UP001316803">
    <property type="component" value="Unassembled WGS sequence"/>
</dbReference>
<name>A0AAN8F1G9_9EURO</name>
<dbReference type="GO" id="GO:0004672">
    <property type="term" value="F:protein kinase activity"/>
    <property type="evidence" value="ECO:0007669"/>
    <property type="project" value="InterPro"/>
</dbReference>
<reference evidence="2 3" key="1">
    <citation type="submission" date="2022-12" db="EMBL/GenBank/DDBJ databases">
        <title>Genomic features and morphological characterization of a novel Knufia sp. strain isolated from spacecraft assembly facility.</title>
        <authorList>
            <person name="Teixeira M."/>
            <person name="Chander A.M."/>
            <person name="Stajich J.E."/>
            <person name="Venkateswaran K."/>
        </authorList>
    </citation>
    <scope>NUCLEOTIDE SEQUENCE [LARGE SCALE GENOMIC DNA]</scope>
    <source>
        <strain evidence="2 3">FJI-L2-BK-P2</strain>
    </source>
</reference>
<dbReference type="EMBL" id="JAKLMC020000001">
    <property type="protein sequence ID" value="KAK5958261.1"/>
    <property type="molecule type" value="Genomic_DNA"/>
</dbReference>
<dbReference type="Gene3D" id="1.10.510.10">
    <property type="entry name" value="Transferase(Phosphotransferase) domain 1"/>
    <property type="match status" value="1"/>
</dbReference>
<sequence length="471" mass="52895">MGDFVDQQPRFARQQDDIFADFATPYLERLLHKPDIYPESYSQTCFAGTFTPTMVLAPPGNVTWKRLIIDYAASARRRECLIVDVSVDTPTDSFPPGEVTMVDTASRILLMPFSFTLILKSLVDHGVLHKGGTLLTLSLTRQSGTALRVLSSKSHVCKELSRPVLKQEQQLLNHMRSNGCPIFLEGEIAVQQHVGHNLYMVWTRSIPCYQNIFPTIPTMAETPEKMHEVREYCNEVKFLNRMRDSSCIIQFHGIITDSFRTRLLGHLVERPAVKSMWWLLVALAAHHHVIPRALRESWCRQAIRGLLEIHRKGTVFGPFHLAHICIRADGTAALQPNYRARLKTFNYPGFIPPELGIHHDAAVSAHEFKKRSGASEGWTAAMDVYVLGVVLWSIMNGQPVRAARLCALEACTSFPSYACKDAHANPVQLPSPVQDGNSIMCSVIARCRAQDPADRASVEELWAMIEVVDDV</sequence>
<dbReference type="AlphaFoldDB" id="A0AAN8F1G9"/>
<evidence type="ECO:0000259" key="1">
    <source>
        <dbReference type="PROSITE" id="PS50011"/>
    </source>
</evidence>
<evidence type="ECO:0000313" key="2">
    <source>
        <dbReference type="EMBL" id="KAK5958261.1"/>
    </source>
</evidence>